<dbReference type="SUPFAM" id="SSF51395">
    <property type="entry name" value="FMN-linked oxidoreductases"/>
    <property type="match status" value="1"/>
</dbReference>
<evidence type="ECO:0000259" key="1">
    <source>
        <dbReference type="Pfam" id="PF00724"/>
    </source>
</evidence>
<dbReference type="InterPro" id="IPR013785">
    <property type="entry name" value="Aldolase_TIM"/>
</dbReference>
<feature type="domain" description="NADH:flavin oxidoreductase/NADH oxidase N-terminal" evidence="1">
    <location>
        <begin position="350"/>
        <end position="735"/>
    </location>
</feature>
<dbReference type="InterPro" id="IPR021858">
    <property type="entry name" value="Fun_TF"/>
</dbReference>
<dbReference type="Proteomes" id="UP000465221">
    <property type="component" value="Unassembled WGS sequence"/>
</dbReference>
<dbReference type="GO" id="GO:0003959">
    <property type="term" value="F:NADPH dehydrogenase activity"/>
    <property type="evidence" value="ECO:0007669"/>
    <property type="project" value="InterPro"/>
</dbReference>
<dbReference type="EMBL" id="BLKC01000055">
    <property type="protein sequence ID" value="GFF43823.1"/>
    <property type="molecule type" value="Genomic_DNA"/>
</dbReference>
<evidence type="ECO:0000313" key="3">
    <source>
        <dbReference type="Proteomes" id="UP000465221"/>
    </source>
</evidence>
<protein>
    <submittedName>
        <fullName evidence="2">Putative NADPH dehydrogenase C23G7.10c</fullName>
    </submittedName>
</protein>
<dbReference type="AlphaFoldDB" id="A0A8H3P0X2"/>
<evidence type="ECO:0000313" key="2">
    <source>
        <dbReference type="EMBL" id="GFF43823.1"/>
    </source>
</evidence>
<comment type="caution">
    <text evidence="2">The sequence shown here is derived from an EMBL/GenBank/DDBJ whole genome shotgun (WGS) entry which is preliminary data.</text>
</comment>
<dbReference type="PANTHER" id="PTHR43303:SF2">
    <property type="entry name" value="INDOLEAMINE 2,3-DIOXYGENASE PYRROLE 2,3-DIOXYGENASE (AFU_ORTHOLOGUE AFUA_5G01450"/>
    <property type="match status" value="1"/>
</dbReference>
<dbReference type="PANTHER" id="PTHR43303">
    <property type="entry name" value="NADPH DEHYDROGENASE C23G7.10C-RELATED"/>
    <property type="match status" value="1"/>
</dbReference>
<dbReference type="Pfam" id="PF00724">
    <property type="entry name" value="Oxidored_FMN"/>
    <property type="match status" value="1"/>
</dbReference>
<dbReference type="Gene3D" id="3.20.20.70">
    <property type="entry name" value="Aldolase class I"/>
    <property type="match status" value="1"/>
</dbReference>
<dbReference type="GO" id="GO:0010181">
    <property type="term" value="F:FMN binding"/>
    <property type="evidence" value="ECO:0007669"/>
    <property type="project" value="InterPro"/>
</dbReference>
<sequence>MHALLACAAAEIPVNDPEYRRMAEVHYIKAVSGLRQSLVQAHGPSQRTVVLWTVLILCIYERSKPHHSQGVDVHLNGAAQLIQMYFQQKTPDASTIATDIWMPRLFLESFMFHVATSIPFQLTSTASAPIDSAFSLAETILEVLCRPHISVDANSPVLGVPPKLFQYVYTISRMYQQYPDGVDIRHCRGLEQDLRRWDTLMAGTAAPELLAGPKLYVLCARILLNRLIYLAGNQPDHLPAQDYFAEYYSWPFLVLGTCAEKQSDRQILLAQIQGFWQATNNGTMRRLENMLTTYWTSGKSTAQNNLWLINMGSNAFQSPAVTKSATTPYFTPANNGGAALHPDDPKTPTLFRPLQIRNVTLKNRIMVSPMCMYSCESDPSSPHVGALTNYHLAHLGHLALKGAGLVFIEATAVQPNGRISPNDSGLWQEGTSSEQFLGLKRVVEFMHAQGAKVGIQLAHAGRKASVVAPWLAAQAGKPSLKADESVGGWPANVAGPSGGEEHIWSPLPDAYWAPRALSTAEVREVVAAFAKSARLAVQAGVDVIEIHGAHGYLINQFLSPVTNKRTDEYGGSFENRTRIVREVAAAIREVIPEGMPLFLRISATEWLEGQPVAAESGSWDIQSSLELVKKLSEWGIDLVDVSSAGNHQDQKINVHTAYQTDLAGQIRQAIRAAGASTLVGAVGLITEAEQAIGLVQGADEATAAEAMLSGPEPKADAILIARQFLREPEWVFSTARKLGVPLTVPVQFGRAI</sequence>
<reference evidence="2 3" key="1">
    <citation type="submission" date="2020-01" db="EMBL/GenBank/DDBJ databases">
        <title>Draft genome sequence of Aspergillus udagawae IFM 46972.</title>
        <authorList>
            <person name="Takahashi H."/>
            <person name="Yaguchi T."/>
        </authorList>
    </citation>
    <scope>NUCLEOTIDE SEQUENCE [LARGE SCALE GENOMIC DNA]</scope>
    <source>
        <strain evidence="2 3">IFM 46972</strain>
    </source>
</reference>
<name>A0A8H3P0X2_9EURO</name>
<organism evidence="2 3">
    <name type="scientific">Aspergillus udagawae</name>
    <dbReference type="NCBI Taxonomy" id="91492"/>
    <lineage>
        <taxon>Eukaryota</taxon>
        <taxon>Fungi</taxon>
        <taxon>Dikarya</taxon>
        <taxon>Ascomycota</taxon>
        <taxon>Pezizomycotina</taxon>
        <taxon>Eurotiomycetes</taxon>
        <taxon>Eurotiomycetidae</taxon>
        <taxon>Eurotiales</taxon>
        <taxon>Aspergillaceae</taxon>
        <taxon>Aspergillus</taxon>
        <taxon>Aspergillus subgen. Fumigati</taxon>
    </lineage>
</organism>
<gene>
    <name evidence="2" type="ORF">IFM46972_07339</name>
</gene>
<dbReference type="InterPro" id="IPR044152">
    <property type="entry name" value="YqjM-like"/>
</dbReference>
<dbReference type="CDD" id="cd02932">
    <property type="entry name" value="OYE_YqiM_FMN"/>
    <property type="match status" value="1"/>
</dbReference>
<accession>A0A8H3P0X2</accession>
<dbReference type="InterPro" id="IPR001155">
    <property type="entry name" value="OxRdtase_FMN_N"/>
</dbReference>
<proteinExistence type="predicted"/>
<dbReference type="GO" id="GO:0050661">
    <property type="term" value="F:NADP binding"/>
    <property type="evidence" value="ECO:0007669"/>
    <property type="project" value="InterPro"/>
</dbReference>
<dbReference type="Pfam" id="PF11951">
    <property type="entry name" value="Fungal_trans_2"/>
    <property type="match status" value="1"/>
</dbReference>